<feature type="transmembrane region" description="Helical" evidence="2">
    <location>
        <begin position="111"/>
        <end position="128"/>
    </location>
</feature>
<evidence type="ECO:0000256" key="2">
    <source>
        <dbReference type="SAM" id="Phobius"/>
    </source>
</evidence>
<feature type="transmembrane region" description="Helical" evidence="2">
    <location>
        <begin position="38"/>
        <end position="62"/>
    </location>
</feature>
<protein>
    <recommendedName>
        <fullName evidence="5">DUF2637 domain-containing protein</fullName>
    </recommendedName>
</protein>
<organism evidence="3 4">
    <name type="scientific">Nocardiopsis rhodophaea</name>
    <dbReference type="NCBI Taxonomy" id="280238"/>
    <lineage>
        <taxon>Bacteria</taxon>
        <taxon>Bacillati</taxon>
        <taxon>Actinomycetota</taxon>
        <taxon>Actinomycetes</taxon>
        <taxon>Streptosporangiales</taxon>
        <taxon>Nocardiopsidaceae</taxon>
        <taxon>Nocardiopsis</taxon>
    </lineage>
</organism>
<gene>
    <name evidence="3" type="ORF">GCM10009799_14440</name>
</gene>
<dbReference type="Proteomes" id="UP001501585">
    <property type="component" value="Unassembled WGS sequence"/>
</dbReference>
<evidence type="ECO:0000313" key="3">
    <source>
        <dbReference type="EMBL" id="GAA1989789.1"/>
    </source>
</evidence>
<sequence length="284" mass="30979">MQRAARTLDYALTTVAVGALAFSTVNVALLAIDHGIPAWIAWLLEPLVGIALWAVLSSDAVLSRYDTAPSLSARLPRTFTGMVTLTLNIWSSLFTTPHDGQLQFAPDPTGVLLHAIAPILLILLAEAAPQYRARFTRLIERLQPSDEPPSTTARSPQVHASPPCPDPEQGAGPDPGETSASSPDTFADDSGSTRSPDAQPFSTETPALRPGRQKAKERTTGRRMTRKQRRLHKRQLNDDRARTILRAEPDITGAELARRLGVQPRSGQRILHRITKTNSPTSQR</sequence>
<proteinExistence type="predicted"/>
<evidence type="ECO:0000313" key="4">
    <source>
        <dbReference type="Proteomes" id="UP001501585"/>
    </source>
</evidence>
<keyword evidence="2" id="KW-0812">Transmembrane</keyword>
<feature type="compositionally biased region" description="Basic residues" evidence="1">
    <location>
        <begin position="221"/>
        <end position="234"/>
    </location>
</feature>
<dbReference type="EMBL" id="BAAAPC010000005">
    <property type="protein sequence ID" value="GAA1989789.1"/>
    <property type="molecule type" value="Genomic_DNA"/>
</dbReference>
<comment type="caution">
    <text evidence="3">The sequence shown here is derived from an EMBL/GenBank/DDBJ whole genome shotgun (WGS) entry which is preliminary data.</text>
</comment>
<keyword evidence="2" id="KW-1133">Transmembrane helix</keyword>
<feature type="region of interest" description="Disordered" evidence="1">
    <location>
        <begin position="142"/>
        <end position="239"/>
    </location>
</feature>
<reference evidence="3 4" key="1">
    <citation type="journal article" date="2019" name="Int. J. Syst. Evol. Microbiol.">
        <title>The Global Catalogue of Microorganisms (GCM) 10K type strain sequencing project: providing services to taxonomists for standard genome sequencing and annotation.</title>
        <authorList>
            <consortium name="The Broad Institute Genomics Platform"/>
            <consortium name="The Broad Institute Genome Sequencing Center for Infectious Disease"/>
            <person name="Wu L."/>
            <person name="Ma J."/>
        </authorList>
    </citation>
    <scope>NUCLEOTIDE SEQUENCE [LARGE SCALE GENOMIC DNA]</scope>
    <source>
        <strain evidence="3 4">JCM 15313</strain>
    </source>
</reference>
<accession>A0ABN2SQF6</accession>
<feature type="compositionally biased region" description="Polar residues" evidence="1">
    <location>
        <begin position="178"/>
        <end position="205"/>
    </location>
</feature>
<feature type="transmembrane region" description="Helical" evidence="2">
    <location>
        <begin position="12"/>
        <end position="32"/>
    </location>
</feature>
<evidence type="ECO:0008006" key="5">
    <source>
        <dbReference type="Google" id="ProtNLM"/>
    </source>
</evidence>
<keyword evidence="4" id="KW-1185">Reference proteome</keyword>
<keyword evidence="2" id="KW-0472">Membrane</keyword>
<name>A0ABN2SQF6_9ACTN</name>
<dbReference type="RefSeq" id="WP_344160999.1">
    <property type="nucleotide sequence ID" value="NZ_BAAAPC010000005.1"/>
</dbReference>
<evidence type="ECO:0000256" key="1">
    <source>
        <dbReference type="SAM" id="MobiDB-lite"/>
    </source>
</evidence>